<keyword evidence="1" id="KW-1133">Transmembrane helix</keyword>
<evidence type="ECO:0000313" key="3">
    <source>
        <dbReference type="Proteomes" id="UP000178222"/>
    </source>
</evidence>
<evidence type="ECO:0000256" key="1">
    <source>
        <dbReference type="SAM" id="Phobius"/>
    </source>
</evidence>
<feature type="transmembrane region" description="Helical" evidence="1">
    <location>
        <begin position="56"/>
        <end position="74"/>
    </location>
</feature>
<gene>
    <name evidence="2" type="ORF">A3J30_03265</name>
</gene>
<organism evidence="2 3">
    <name type="scientific">Candidatus Wildermuthbacteria bacterium RIFCSPLOWO2_02_FULL_47_9c</name>
    <dbReference type="NCBI Taxonomy" id="1802466"/>
    <lineage>
        <taxon>Bacteria</taxon>
        <taxon>Candidatus Wildermuthiibacteriota</taxon>
    </lineage>
</organism>
<evidence type="ECO:0000313" key="2">
    <source>
        <dbReference type="EMBL" id="OHA77790.1"/>
    </source>
</evidence>
<accession>A0A1G2RY69</accession>
<proteinExistence type="predicted"/>
<feature type="transmembrane region" description="Helical" evidence="1">
    <location>
        <begin position="115"/>
        <end position="134"/>
    </location>
</feature>
<reference evidence="2 3" key="1">
    <citation type="journal article" date="2016" name="Nat. Commun.">
        <title>Thousands of microbial genomes shed light on interconnected biogeochemical processes in an aquifer system.</title>
        <authorList>
            <person name="Anantharaman K."/>
            <person name="Brown C.T."/>
            <person name="Hug L.A."/>
            <person name="Sharon I."/>
            <person name="Castelle C.J."/>
            <person name="Probst A.J."/>
            <person name="Thomas B.C."/>
            <person name="Singh A."/>
            <person name="Wilkins M.J."/>
            <person name="Karaoz U."/>
            <person name="Brodie E.L."/>
            <person name="Williams K.H."/>
            <person name="Hubbard S.S."/>
            <person name="Banfield J.F."/>
        </authorList>
    </citation>
    <scope>NUCLEOTIDE SEQUENCE [LARGE SCALE GENOMIC DNA]</scope>
</reference>
<evidence type="ECO:0008006" key="4">
    <source>
        <dbReference type="Google" id="ProtNLM"/>
    </source>
</evidence>
<dbReference type="EMBL" id="MHUL01000003">
    <property type="protein sequence ID" value="OHA77790.1"/>
    <property type="molecule type" value="Genomic_DNA"/>
</dbReference>
<protein>
    <recommendedName>
        <fullName evidence="4">DUF5658 domain-containing protein</fullName>
    </recommendedName>
</protein>
<keyword evidence="1" id="KW-0812">Transmembrane</keyword>
<dbReference type="AlphaFoldDB" id="A0A1G2RY69"/>
<dbReference type="Proteomes" id="UP000178222">
    <property type="component" value="Unassembled WGS sequence"/>
</dbReference>
<keyword evidence="1" id="KW-0472">Membrane</keyword>
<comment type="caution">
    <text evidence="2">The sequence shown here is derived from an EMBL/GenBank/DDBJ whole genome shotgun (WGS) entry which is preliminary data.</text>
</comment>
<name>A0A1G2RY69_9BACT</name>
<feature type="transmembrane region" description="Helical" evidence="1">
    <location>
        <begin position="81"/>
        <end position="103"/>
    </location>
</feature>
<sequence length="144" mass="16181">MRFWRNTFAGPLLFFLLALVLDTAVTALGTDYFSAIEREGNPIVRWLWEIFGEARILLPLLWAGVISGAAYFLLKRVKPFLGVWLLYGIGVGHFLGFLSWTPLQTFVYSGNSSSVFYNLGAQVIISAVLGFLFAKIQLRISEKI</sequence>